<dbReference type="FunFam" id="3.40.640.10:FF:000004">
    <property type="entry name" value="Acetylornithine aminotransferase"/>
    <property type="match status" value="1"/>
</dbReference>
<feature type="binding site" evidence="5">
    <location>
        <position position="130"/>
    </location>
    <ligand>
        <name>pyridoxal 5'-phosphate</name>
        <dbReference type="ChEBI" id="CHEBI:597326"/>
    </ligand>
</feature>
<feature type="binding site" evidence="5">
    <location>
        <begin position="215"/>
        <end position="218"/>
    </location>
    <ligand>
        <name>pyridoxal 5'-phosphate</name>
        <dbReference type="ChEBI" id="CHEBI:597326"/>
    </ligand>
</feature>
<dbReference type="AlphaFoldDB" id="A0A934IQJ0"/>
<feature type="modified residue" description="N6-(pyridoxal phosphate)lysine" evidence="5">
    <location>
        <position position="244"/>
    </location>
</feature>
<comment type="miscellaneous">
    <text evidence="5">May also have succinyldiaminopimelate aminotransferase activity, thus carrying out the corresponding step in lysine biosynthesis.</text>
</comment>
<evidence type="ECO:0000256" key="4">
    <source>
        <dbReference type="ARBA" id="ARBA00022898"/>
    </source>
</evidence>
<reference evidence="6" key="1">
    <citation type="submission" date="2020-12" db="EMBL/GenBank/DDBJ databases">
        <title>Bacterial taxonomy.</title>
        <authorList>
            <person name="Pan X."/>
        </authorList>
    </citation>
    <scope>NUCLEOTIDE SEQUENCE</scope>
    <source>
        <strain evidence="6">B2012</strain>
    </source>
</reference>
<dbReference type="InterPro" id="IPR015421">
    <property type="entry name" value="PyrdxlP-dep_Trfase_major"/>
</dbReference>
<evidence type="ECO:0000256" key="2">
    <source>
        <dbReference type="ARBA" id="ARBA00022576"/>
    </source>
</evidence>
<dbReference type="Proteomes" id="UP000609531">
    <property type="component" value="Unassembled WGS sequence"/>
</dbReference>
<dbReference type="GO" id="GO:0005737">
    <property type="term" value="C:cytoplasm"/>
    <property type="evidence" value="ECO:0007669"/>
    <property type="project" value="UniProtKB-SubCell"/>
</dbReference>
<feature type="binding site" evidence="5">
    <location>
        <position position="273"/>
    </location>
    <ligand>
        <name>pyridoxal 5'-phosphate</name>
        <dbReference type="ChEBI" id="CHEBI:597326"/>
    </ligand>
</feature>
<dbReference type="PROSITE" id="PS00600">
    <property type="entry name" value="AA_TRANSFER_CLASS_3"/>
    <property type="match status" value="1"/>
</dbReference>
<dbReference type="NCBIfam" id="NF002325">
    <property type="entry name" value="PRK01278.1"/>
    <property type="match status" value="1"/>
</dbReference>
<comment type="cofactor">
    <cofactor evidence="5">
        <name>pyridoxal 5'-phosphate</name>
        <dbReference type="ChEBI" id="CHEBI:597326"/>
    </cofactor>
    <text evidence="5">Binds 1 pyridoxal phosphate per subunit.</text>
</comment>
<dbReference type="Gene3D" id="3.90.1150.10">
    <property type="entry name" value="Aspartate Aminotransferase, domain 1"/>
    <property type="match status" value="1"/>
</dbReference>
<accession>A0A934IQJ0</accession>
<evidence type="ECO:0000313" key="7">
    <source>
        <dbReference type="Proteomes" id="UP000609531"/>
    </source>
</evidence>
<dbReference type="PIRSF" id="PIRSF000521">
    <property type="entry name" value="Transaminase_4ab_Lys_Orn"/>
    <property type="match status" value="1"/>
</dbReference>
<feature type="binding site" evidence="5">
    <location>
        <begin position="97"/>
        <end position="98"/>
    </location>
    <ligand>
        <name>pyridoxal 5'-phosphate</name>
        <dbReference type="ChEBI" id="CHEBI:597326"/>
    </ligand>
</feature>
<name>A0A934IQJ0_9HYPH</name>
<evidence type="ECO:0000256" key="1">
    <source>
        <dbReference type="ARBA" id="ARBA00022571"/>
    </source>
</evidence>
<comment type="catalytic activity">
    <reaction evidence="5">
        <text>N(2)-acetyl-L-ornithine + 2-oxoglutarate = N-acetyl-L-glutamate 5-semialdehyde + L-glutamate</text>
        <dbReference type="Rhea" id="RHEA:18049"/>
        <dbReference type="ChEBI" id="CHEBI:16810"/>
        <dbReference type="ChEBI" id="CHEBI:29123"/>
        <dbReference type="ChEBI" id="CHEBI:29985"/>
        <dbReference type="ChEBI" id="CHEBI:57805"/>
        <dbReference type="EC" id="2.6.1.11"/>
    </reaction>
</comment>
<comment type="subunit">
    <text evidence="5">Homodimer.</text>
</comment>
<keyword evidence="2 5" id="KW-0032">Aminotransferase</keyword>
<dbReference type="PANTHER" id="PTHR11986:SF113">
    <property type="entry name" value="SUCCINYLORNITHINE TRANSAMINASE"/>
    <property type="match status" value="1"/>
</dbReference>
<dbReference type="GO" id="GO:0003992">
    <property type="term" value="F:N2-acetyl-L-ornithine:2-oxoglutarate 5-aminotransferase activity"/>
    <property type="evidence" value="ECO:0007669"/>
    <property type="project" value="UniProtKB-UniRule"/>
</dbReference>
<dbReference type="Pfam" id="PF00202">
    <property type="entry name" value="Aminotran_3"/>
    <property type="match status" value="1"/>
</dbReference>
<dbReference type="InterPro" id="IPR015422">
    <property type="entry name" value="PyrdxlP-dep_Trfase_small"/>
</dbReference>
<sequence length="399" mass="41621">MTASSLFQTYNRANLSFEKGEGVWLEGSDGRRYLDMGAGIAVTALGHAHPHLVEKLQEAVAGVWHTSNLFRIPEQERLADRLVAATFADKVFFCNSGAEANEAAIKAARRYHYVKGAPERWRIVTIEGAFHGRTLGTIAAGGSPKYLEGFGEPAPGFDQVPFGDSEALKAAIGPETAAIMVEPIQGESGIRPFDIAALREMRRLCDDNGLLLIFDEVQTGVGRLGTLFAYETIGVTPDILTSAKGLGGGFPIGACLATDDAASGLVAGTHGTTFGGNRLAGAAGNAVLDVVLADGFLDEVKRKGLLAKQLLAGLVDSHPTVFELVRGEGLMLGVKTKAPLGDVVGAAREAGLLVIPAGDSTLRLLPPLIVSDEEIREAVNRLDAAAGAVEAAAQNGAGA</sequence>
<dbReference type="RefSeq" id="WP_198882755.1">
    <property type="nucleotide sequence ID" value="NZ_JAEKJA010000011.1"/>
</dbReference>
<evidence type="ECO:0000313" key="6">
    <source>
        <dbReference type="EMBL" id="MBJ3776855.1"/>
    </source>
</evidence>
<dbReference type="CDD" id="cd00610">
    <property type="entry name" value="OAT_like"/>
    <property type="match status" value="1"/>
</dbReference>
<proteinExistence type="inferred from homology"/>
<keyword evidence="5" id="KW-0963">Cytoplasm</keyword>
<comment type="similarity">
    <text evidence="5">Belongs to the class-III pyridoxal-phosphate-dependent aminotransferase family. ArgD subfamily.</text>
</comment>
<dbReference type="GO" id="GO:0030170">
    <property type="term" value="F:pyridoxal phosphate binding"/>
    <property type="evidence" value="ECO:0007669"/>
    <property type="project" value="InterPro"/>
</dbReference>
<dbReference type="NCBIfam" id="TIGR00707">
    <property type="entry name" value="argD"/>
    <property type="match status" value="1"/>
</dbReference>
<dbReference type="InterPro" id="IPR015424">
    <property type="entry name" value="PyrdxlP-dep_Trfase"/>
</dbReference>
<feature type="binding site" evidence="5">
    <location>
        <position position="133"/>
    </location>
    <ligand>
        <name>N(2)-acetyl-L-ornithine</name>
        <dbReference type="ChEBI" id="CHEBI:57805"/>
    </ligand>
</feature>
<dbReference type="GO" id="GO:0042802">
    <property type="term" value="F:identical protein binding"/>
    <property type="evidence" value="ECO:0007669"/>
    <property type="project" value="TreeGrafter"/>
</dbReference>
<gene>
    <name evidence="5" type="primary">argD</name>
    <name evidence="6" type="ORF">JCR33_14205</name>
</gene>
<keyword evidence="7" id="KW-1185">Reference proteome</keyword>
<evidence type="ECO:0000256" key="5">
    <source>
        <dbReference type="HAMAP-Rule" id="MF_01107"/>
    </source>
</evidence>
<comment type="subcellular location">
    <subcellularLocation>
        <location evidence="5">Cytoplasm</location>
    </subcellularLocation>
</comment>
<evidence type="ECO:0000256" key="3">
    <source>
        <dbReference type="ARBA" id="ARBA00022679"/>
    </source>
</evidence>
<dbReference type="InterPro" id="IPR050103">
    <property type="entry name" value="Class-III_PLP-dep_AT"/>
</dbReference>
<dbReference type="InterPro" id="IPR049704">
    <property type="entry name" value="Aminotrans_3_PPA_site"/>
</dbReference>
<keyword evidence="4 5" id="KW-0663">Pyridoxal phosphate</keyword>
<comment type="pathway">
    <text evidence="5">Amino-acid biosynthesis; L-arginine biosynthesis; N(2)-acetyl-L-ornithine from L-glutamate: step 4/4.</text>
</comment>
<dbReference type="Gene3D" id="3.40.640.10">
    <property type="entry name" value="Type I PLP-dependent aspartate aminotransferase-like (Major domain)"/>
    <property type="match status" value="1"/>
</dbReference>
<dbReference type="HAMAP" id="MF_01107">
    <property type="entry name" value="ArgD_aminotrans_3"/>
    <property type="match status" value="1"/>
</dbReference>
<dbReference type="GO" id="GO:0006526">
    <property type="term" value="P:L-arginine biosynthetic process"/>
    <property type="evidence" value="ECO:0007669"/>
    <property type="project" value="UniProtKB-UniRule"/>
</dbReference>
<comment type="caution">
    <text evidence="6">The sequence shown here is derived from an EMBL/GenBank/DDBJ whole genome shotgun (WGS) entry which is preliminary data.</text>
</comment>
<feature type="binding site" evidence="5">
    <location>
        <position position="272"/>
    </location>
    <ligand>
        <name>N(2)-acetyl-L-ornithine</name>
        <dbReference type="ChEBI" id="CHEBI:57805"/>
    </ligand>
</feature>
<organism evidence="6 7">
    <name type="scientific">Acuticoccus mangrovi</name>
    <dbReference type="NCBI Taxonomy" id="2796142"/>
    <lineage>
        <taxon>Bacteria</taxon>
        <taxon>Pseudomonadati</taxon>
        <taxon>Pseudomonadota</taxon>
        <taxon>Alphaproteobacteria</taxon>
        <taxon>Hyphomicrobiales</taxon>
        <taxon>Amorphaceae</taxon>
        <taxon>Acuticoccus</taxon>
    </lineage>
</organism>
<keyword evidence="1 5" id="KW-0055">Arginine biosynthesis</keyword>
<dbReference type="InterPro" id="IPR004636">
    <property type="entry name" value="AcOrn/SuccOrn_fam"/>
</dbReference>
<dbReference type="InterPro" id="IPR005814">
    <property type="entry name" value="Aminotrans_3"/>
</dbReference>
<dbReference type="PANTHER" id="PTHR11986">
    <property type="entry name" value="AMINOTRANSFERASE CLASS III"/>
    <property type="match status" value="1"/>
</dbReference>
<keyword evidence="5" id="KW-0028">Amino-acid biosynthesis</keyword>
<dbReference type="EMBL" id="JAEKJA010000011">
    <property type="protein sequence ID" value="MBJ3776855.1"/>
    <property type="molecule type" value="Genomic_DNA"/>
</dbReference>
<dbReference type="EC" id="2.6.1.11" evidence="5"/>
<keyword evidence="3 5" id="KW-0808">Transferase</keyword>
<dbReference type="SUPFAM" id="SSF53383">
    <property type="entry name" value="PLP-dependent transferases"/>
    <property type="match status" value="1"/>
</dbReference>
<protein>
    <recommendedName>
        <fullName evidence="5">Acetylornithine aminotransferase</fullName>
        <shortName evidence="5">ACOAT</shortName>
        <ecNumber evidence="5">2.6.1.11</ecNumber>
    </recommendedName>
</protein>